<dbReference type="OrthoDB" id="5594417at2759"/>
<evidence type="ECO:0000256" key="2">
    <source>
        <dbReference type="SAM" id="Coils"/>
    </source>
</evidence>
<feature type="coiled-coil region" evidence="2">
    <location>
        <begin position="98"/>
        <end position="156"/>
    </location>
</feature>
<sequence>MPTDSGRHRIQKLSRLHSRSIRKSSALMAGMPSDDLFSRSLAAFSLYLLYRLSLHYNPYEPLSHPLEYMHVLYSIESNTQITITMNFFGKKQTPDQLMRTQNREIRRAQRDVDKSQLMRTQNREIRRAQRDVDKSRNDIEKQEKQLEIQIKKAAKEGNKQLCQTLAKQLVQLRKSRTRTVAVGANIGAIGSKSKVCKSMALVWDVLNPSFETFR</sequence>
<dbReference type="PANTHER" id="PTHR10476">
    <property type="entry name" value="CHARGED MULTIVESICULAR BODY PROTEIN"/>
    <property type="match status" value="1"/>
</dbReference>
<reference evidence="3" key="1">
    <citation type="submission" date="2020-11" db="EMBL/GenBank/DDBJ databases">
        <authorList>
            <person name="Tran Van P."/>
        </authorList>
    </citation>
    <scope>NUCLEOTIDE SEQUENCE</scope>
</reference>
<dbReference type="EMBL" id="OC914853">
    <property type="protein sequence ID" value="CAD7636862.1"/>
    <property type="molecule type" value="Genomic_DNA"/>
</dbReference>
<keyword evidence="4" id="KW-1185">Reference proteome</keyword>
<evidence type="ECO:0000313" key="4">
    <source>
        <dbReference type="Proteomes" id="UP000728032"/>
    </source>
</evidence>
<keyword evidence="2" id="KW-0175">Coiled coil</keyword>
<protein>
    <submittedName>
        <fullName evidence="3">Uncharacterized protein</fullName>
    </submittedName>
</protein>
<organism evidence="3">
    <name type="scientific">Oppiella nova</name>
    <dbReference type="NCBI Taxonomy" id="334625"/>
    <lineage>
        <taxon>Eukaryota</taxon>
        <taxon>Metazoa</taxon>
        <taxon>Ecdysozoa</taxon>
        <taxon>Arthropoda</taxon>
        <taxon>Chelicerata</taxon>
        <taxon>Arachnida</taxon>
        <taxon>Acari</taxon>
        <taxon>Acariformes</taxon>
        <taxon>Sarcoptiformes</taxon>
        <taxon>Oribatida</taxon>
        <taxon>Brachypylina</taxon>
        <taxon>Oppioidea</taxon>
        <taxon>Oppiidae</taxon>
        <taxon>Oppiella</taxon>
    </lineage>
</organism>
<accession>A0A7R9Q8V8</accession>
<proteinExistence type="inferred from homology"/>
<dbReference type="Pfam" id="PF03357">
    <property type="entry name" value="Snf7"/>
    <property type="match status" value="1"/>
</dbReference>
<dbReference type="InterPro" id="IPR005024">
    <property type="entry name" value="Snf7_fam"/>
</dbReference>
<evidence type="ECO:0000256" key="1">
    <source>
        <dbReference type="ARBA" id="ARBA00006190"/>
    </source>
</evidence>
<evidence type="ECO:0000313" key="3">
    <source>
        <dbReference type="EMBL" id="CAD7636862.1"/>
    </source>
</evidence>
<dbReference type="GO" id="GO:0007034">
    <property type="term" value="P:vacuolar transport"/>
    <property type="evidence" value="ECO:0007669"/>
    <property type="project" value="InterPro"/>
</dbReference>
<gene>
    <name evidence="3" type="ORF">ONB1V03_LOCUS466</name>
</gene>
<comment type="similarity">
    <text evidence="1">Belongs to the SNF7 family.</text>
</comment>
<dbReference type="Gene3D" id="6.10.140.1230">
    <property type="match status" value="1"/>
</dbReference>
<dbReference type="AlphaFoldDB" id="A0A7R9Q8V8"/>
<dbReference type="EMBL" id="CAJPVJ010000028">
    <property type="protein sequence ID" value="CAG2158933.1"/>
    <property type="molecule type" value="Genomic_DNA"/>
</dbReference>
<dbReference type="Proteomes" id="UP000728032">
    <property type="component" value="Unassembled WGS sequence"/>
</dbReference>
<name>A0A7R9Q8V8_9ACAR</name>